<keyword evidence="4 6" id="KW-0378">Hydrolase</keyword>
<dbReference type="EMBL" id="KT001246">
    <property type="protein sequence ID" value="ALC79257.1"/>
    <property type="molecule type" value="Genomic_DNA"/>
</dbReference>
<dbReference type="Pfam" id="PF13354">
    <property type="entry name" value="Beta-lactamase2"/>
    <property type="match status" value="1"/>
</dbReference>
<dbReference type="InterPro" id="IPR000871">
    <property type="entry name" value="Beta-lactam_class-A"/>
</dbReference>
<dbReference type="GO" id="GO:0046677">
    <property type="term" value="P:response to antibiotic"/>
    <property type="evidence" value="ECO:0007669"/>
    <property type="project" value="UniProtKB-UniRule"/>
</dbReference>
<evidence type="ECO:0000256" key="5">
    <source>
        <dbReference type="ARBA" id="ARBA00023251"/>
    </source>
</evidence>
<dbReference type="AlphaFoldDB" id="A0A0G3SBL4"/>
<dbReference type="KEGG" id="koc:AB185_28800"/>
<keyword evidence="5 6" id="KW-0046">Antibiotic resistance</keyword>
<evidence type="ECO:0000256" key="4">
    <source>
        <dbReference type="ARBA" id="ARBA00022801"/>
    </source>
</evidence>
<dbReference type="PROSITE" id="PS00146">
    <property type="entry name" value="BETA_LACTAMASE_A"/>
    <property type="match status" value="1"/>
</dbReference>
<dbReference type="InterPro" id="IPR023650">
    <property type="entry name" value="Beta-lactam_class-A_AS"/>
</dbReference>
<gene>
    <name evidence="8" type="primary">blaOXY</name>
</gene>
<dbReference type="InterPro" id="IPR012338">
    <property type="entry name" value="Beta-lactam/transpept-like"/>
</dbReference>
<evidence type="ECO:0000259" key="7">
    <source>
        <dbReference type="Pfam" id="PF13354"/>
    </source>
</evidence>
<sequence>MLKSSWRKTALMAAAVPLLLASGSLWASADAIQQKLADLEKRSGGRLGVALINTADDSQTLYRGDERFAMCSTGKVMAAAAVLKQSESNPEVVNKRLEIKKSDLVVWSPITEKHLQSGMTLAELSAAALQYSDNTAMNKMISYLGGPEKVTAFAQSIGDVTFRLDRTEPALNSAIPGDKRDTTTPLAMAESLRKLTLGNALGEQQRAQLVTWLKGNTTGGQSIRAGLPASWAVGDKTGAGDYGTTNDIAVIWPENHAPLVLVTYFTQPQQDAKSRKEVLAAAAKIVTEGL</sequence>
<protein>
    <recommendedName>
        <fullName evidence="3 6">Beta-lactamase</fullName>
        <ecNumber evidence="3 6">3.5.2.6</ecNumber>
    </recommendedName>
</protein>
<proteinExistence type="inferred from homology"/>
<evidence type="ECO:0000256" key="2">
    <source>
        <dbReference type="ARBA" id="ARBA00009009"/>
    </source>
</evidence>
<evidence type="ECO:0000256" key="6">
    <source>
        <dbReference type="RuleBase" id="RU361140"/>
    </source>
</evidence>
<dbReference type="InterPro" id="IPR045155">
    <property type="entry name" value="Beta-lactam_cat"/>
</dbReference>
<dbReference type="NCBIfam" id="NF000271">
    <property type="entry name" value="blaOXY"/>
    <property type="match status" value="1"/>
</dbReference>
<evidence type="ECO:0000256" key="1">
    <source>
        <dbReference type="ARBA" id="ARBA00001526"/>
    </source>
</evidence>
<dbReference type="PRINTS" id="PR00118">
    <property type="entry name" value="BLACTAMASEA"/>
</dbReference>
<organism evidence="8">
    <name type="scientific">Klebsiella oxytoca</name>
    <dbReference type="NCBI Taxonomy" id="571"/>
    <lineage>
        <taxon>Bacteria</taxon>
        <taxon>Pseudomonadati</taxon>
        <taxon>Pseudomonadota</taxon>
        <taxon>Gammaproteobacteria</taxon>
        <taxon>Enterobacterales</taxon>
        <taxon>Enterobacteriaceae</taxon>
        <taxon>Klebsiella/Raoultella group</taxon>
        <taxon>Klebsiella</taxon>
    </lineage>
</organism>
<dbReference type="EC" id="3.5.2.6" evidence="3 6"/>
<dbReference type="OrthoDB" id="9784149at2"/>
<comment type="similarity">
    <text evidence="2 6">Belongs to the class-A beta-lactamase family.</text>
</comment>
<evidence type="ECO:0000256" key="3">
    <source>
        <dbReference type="ARBA" id="ARBA00012865"/>
    </source>
</evidence>
<name>A0A0G3SBL4_KLEOX</name>
<dbReference type="PANTHER" id="PTHR35333">
    <property type="entry name" value="BETA-LACTAMASE"/>
    <property type="match status" value="1"/>
</dbReference>
<feature type="domain" description="Beta-lactamase class A catalytic" evidence="7">
    <location>
        <begin position="49"/>
        <end position="263"/>
    </location>
</feature>
<dbReference type="GO" id="GO:0030655">
    <property type="term" value="P:beta-lactam antibiotic catabolic process"/>
    <property type="evidence" value="ECO:0007669"/>
    <property type="project" value="InterPro"/>
</dbReference>
<dbReference type="PATRIC" id="fig|571.62.peg.4984"/>
<dbReference type="PANTHER" id="PTHR35333:SF3">
    <property type="entry name" value="BETA-LACTAMASE-TYPE TRANSPEPTIDASE FOLD CONTAINING PROTEIN"/>
    <property type="match status" value="1"/>
</dbReference>
<dbReference type="NCBIfam" id="NF033103">
    <property type="entry name" value="bla_class_A"/>
    <property type="match status" value="1"/>
</dbReference>
<accession>A0A0G3SBL4</accession>
<reference evidence="8" key="1">
    <citation type="journal article" date="2015" name="J. Antimicrob. Chemother.">
        <title>Phylogenetic lineages, clones and ?-lactamases in an international collection of Klebsiella oxytoca isolates non-susceptible to expanded-spectrum cephalosporins.</title>
        <authorList>
            <person name="Izdebski R."/>
            <person name="Fiett J."/>
            <person name="Urbanowicz P."/>
            <person name="Baraniak A."/>
            <person name="Derde L.P."/>
            <person name="Bonten M.J."/>
            <person name="Carmeli Y."/>
            <person name="Goossens H."/>
            <person name="Hryniewicz W."/>
            <person name="Brun-Buisson C."/>
            <person name="Brisse S."/>
            <person name="Gniadkowski M."/>
        </authorList>
    </citation>
    <scope>NUCLEOTIDE SEQUENCE</scope>
    <source>
        <strain evidence="8">NMI7046/10</strain>
    </source>
</reference>
<dbReference type="GO" id="GO:0008800">
    <property type="term" value="F:beta-lactamase activity"/>
    <property type="evidence" value="ECO:0007669"/>
    <property type="project" value="UniProtKB-UniRule"/>
</dbReference>
<dbReference type="Gene3D" id="3.40.710.10">
    <property type="entry name" value="DD-peptidase/beta-lactamase superfamily"/>
    <property type="match status" value="1"/>
</dbReference>
<dbReference type="InterPro" id="IPR058162">
    <property type="entry name" value="OXY-1/2"/>
</dbReference>
<dbReference type="SUPFAM" id="SSF56601">
    <property type="entry name" value="beta-lactamase/transpeptidase-like"/>
    <property type="match status" value="1"/>
</dbReference>
<comment type="catalytic activity">
    <reaction evidence="1 6">
        <text>a beta-lactam + H2O = a substituted beta-amino acid</text>
        <dbReference type="Rhea" id="RHEA:20401"/>
        <dbReference type="ChEBI" id="CHEBI:15377"/>
        <dbReference type="ChEBI" id="CHEBI:35627"/>
        <dbReference type="ChEBI" id="CHEBI:140347"/>
        <dbReference type="EC" id="3.5.2.6"/>
    </reaction>
</comment>
<evidence type="ECO:0000313" key="8">
    <source>
        <dbReference type="EMBL" id="ALC79257.1"/>
    </source>
</evidence>